<dbReference type="Proteomes" id="UP000004810">
    <property type="component" value="Unassembled WGS sequence"/>
</dbReference>
<accession>J9DN27</accession>
<evidence type="ECO:0000313" key="1">
    <source>
        <dbReference type="EMBL" id="EJW70891.1"/>
    </source>
</evidence>
<gene>
    <name evidence="1" type="ORF">WUBG_18204</name>
</gene>
<reference evidence="2" key="1">
    <citation type="submission" date="2012-08" db="EMBL/GenBank/DDBJ databases">
        <title>The Genome Sequence of Wuchereria bancrofti.</title>
        <authorList>
            <person name="Nutman T.B."/>
            <person name="Fink D.L."/>
            <person name="Russ C."/>
            <person name="Young S."/>
            <person name="Zeng Q."/>
            <person name="Koehrsen M."/>
            <person name="Alvarado L."/>
            <person name="Berlin A."/>
            <person name="Chapman S.B."/>
            <person name="Chen Z."/>
            <person name="Freedman E."/>
            <person name="Gellesch M."/>
            <person name="Goldberg J."/>
            <person name="Griggs A."/>
            <person name="Gujja S."/>
            <person name="Heilman E.R."/>
            <person name="Heiman D."/>
            <person name="Hepburn T."/>
            <person name="Howarth C."/>
            <person name="Jen D."/>
            <person name="Larson L."/>
            <person name="Lewis B."/>
            <person name="Mehta T."/>
            <person name="Park D."/>
            <person name="Pearson M."/>
            <person name="Roberts A."/>
            <person name="Saif S."/>
            <person name="Shea T."/>
            <person name="Shenoy N."/>
            <person name="Sisk P."/>
            <person name="Stolte C."/>
            <person name="Sykes S."/>
            <person name="Walk T."/>
            <person name="White J."/>
            <person name="Yandava C."/>
            <person name="Haas B."/>
            <person name="Henn M.R."/>
            <person name="Nusbaum C."/>
            <person name="Birren B."/>
        </authorList>
    </citation>
    <scope>NUCLEOTIDE SEQUENCE [LARGE SCALE GENOMIC DNA]</scope>
    <source>
        <strain evidence="2">NA</strain>
    </source>
</reference>
<proteinExistence type="predicted"/>
<name>J9DN27_WUCBA</name>
<sequence length="64" mass="7197">ISLQLVTDVMMIKDLLKNRIRDHLTASEILATVIQISDNDNHDNSKHPMFNAILTLQDSGLHST</sequence>
<dbReference type="EMBL" id="ADBV01020225">
    <property type="protein sequence ID" value="EJW70891.1"/>
    <property type="molecule type" value="Genomic_DNA"/>
</dbReference>
<evidence type="ECO:0000313" key="2">
    <source>
        <dbReference type="Proteomes" id="UP000004810"/>
    </source>
</evidence>
<dbReference type="AlphaFoldDB" id="J9DN27"/>
<feature type="non-terminal residue" evidence="1">
    <location>
        <position position="1"/>
    </location>
</feature>
<protein>
    <submittedName>
        <fullName evidence="1">Uncharacterized protein</fullName>
    </submittedName>
</protein>
<organism evidence="1 2">
    <name type="scientific">Wuchereria bancrofti</name>
    <dbReference type="NCBI Taxonomy" id="6293"/>
    <lineage>
        <taxon>Eukaryota</taxon>
        <taxon>Metazoa</taxon>
        <taxon>Ecdysozoa</taxon>
        <taxon>Nematoda</taxon>
        <taxon>Chromadorea</taxon>
        <taxon>Rhabditida</taxon>
        <taxon>Spirurina</taxon>
        <taxon>Spiruromorpha</taxon>
        <taxon>Filarioidea</taxon>
        <taxon>Onchocercidae</taxon>
        <taxon>Wuchereria</taxon>
    </lineage>
</organism>
<comment type="caution">
    <text evidence="1">The sequence shown here is derived from an EMBL/GenBank/DDBJ whole genome shotgun (WGS) entry which is preliminary data.</text>
</comment>